<keyword evidence="3" id="KW-0732">Signal</keyword>
<dbReference type="AlphaFoldDB" id="A0A074KSH0"/>
<keyword evidence="5" id="KW-0998">Cell outer membrane</keyword>
<dbReference type="Gene3D" id="1.25.40.390">
    <property type="match status" value="1"/>
</dbReference>
<proteinExistence type="inferred from homology"/>
<evidence type="ECO:0000256" key="4">
    <source>
        <dbReference type="ARBA" id="ARBA00023136"/>
    </source>
</evidence>
<dbReference type="PROSITE" id="PS51257">
    <property type="entry name" value="PROKAR_LIPOPROTEIN"/>
    <property type="match status" value="1"/>
</dbReference>
<dbReference type="GO" id="GO:0009279">
    <property type="term" value="C:cell outer membrane"/>
    <property type="evidence" value="ECO:0007669"/>
    <property type="project" value="UniProtKB-SubCell"/>
</dbReference>
<dbReference type="eggNOG" id="COG1435">
    <property type="taxonomic scope" value="Bacteria"/>
</dbReference>
<dbReference type="InterPro" id="IPR011990">
    <property type="entry name" value="TPR-like_helical_dom_sf"/>
</dbReference>
<dbReference type="InterPro" id="IPR012944">
    <property type="entry name" value="SusD_RagB_dom"/>
</dbReference>
<evidence type="ECO:0000256" key="1">
    <source>
        <dbReference type="ARBA" id="ARBA00004442"/>
    </source>
</evidence>
<evidence type="ECO:0000313" key="9">
    <source>
        <dbReference type="Proteomes" id="UP000027821"/>
    </source>
</evidence>
<dbReference type="Pfam" id="PF14322">
    <property type="entry name" value="SusD-like_3"/>
    <property type="match status" value="1"/>
</dbReference>
<gene>
    <name evidence="8" type="ORF">EL17_20300</name>
</gene>
<dbReference type="SUPFAM" id="SSF48452">
    <property type="entry name" value="TPR-like"/>
    <property type="match status" value="1"/>
</dbReference>
<dbReference type="CDD" id="cd08977">
    <property type="entry name" value="SusD"/>
    <property type="match status" value="1"/>
</dbReference>
<dbReference type="RefSeq" id="WP_035078785.1">
    <property type="nucleotide sequence ID" value="NZ_JMIH01000034.1"/>
</dbReference>
<organism evidence="8 9">
    <name type="scientific">Anditalea andensis</name>
    <dbReference type="NCBI Taxonomy" id="1048983"/>
    <lineage>
        <taxon>Bacteria</taxon>
        <taxon>Pseudomonadati</taxon>
        <taxon>Bacteroidota</taxon>
        <taxon>Cytophagia</taxon>
        <taxon>Cytophagales</taxon>
        <taxon>Cytophagaceae</taxon>
        <taxon>Anditalea</taxon>
    </lineage>
</organism>
<dbReference type="Proteomes" id="UP000027821">
    <property type="component" value="Unassembled WGS sequence"/>
</dbReference>
<reference evidence="8 9" key="1">
    <citation type="submission" date="2014-04" db="EMBL/GenBank/DDBJ databases">
        <title>Characterization and application of a salt tolerant electro-active bacterium.</title>
        <authorList>
            <person name="Yang L."/>
            <person name="Wei S."/>
            <person name="Tay Q.X.M."/>
        </authorList>
    </citation>
    <scope>NUCLEOTIDE SEQUENCE [LARGE SCALE GENOMIC DNA]</scope>
    <source>
        <strain evidence="8 9">LY1</strain>
    </source>
</reference>
<feature type="domain" description="SusD-like N-terminal" evidence="7">
    <location>
        <begin position="75"/>
        <end position="212"/>
    </location>
</feature>
<keyword evidence="4" id="KW-0472">Membrane</keyword>
<evidence type="ECO:0000259" key="7">
    <source>
        <dbReference type="Pfam" id="PF14322"/>
    </source>
</evidence>
<accession>A0A074KSH0</accession>
<dbReference type="STRING" id="1048983.EL17_20300"/>
<dbReference type="OrthoDB" id="5694214at2"/>
<comment type="subcellular location">
    <subcellularLocation>
        <location evidence="1">Cell outer membrane</location>
    </subcellularLocation>
</comment>
<evidence type="ECO:0008006" key="10">
    <source>
        <dbReference type="Google" id="ProtNLM"/>
    </source>
</evidence>
<comment type="caution">
    <text evidence="8">The sequence shown here is derived from an EMBL/GenBank/DDBJ whole genome shotgun (WGS) entry which is preliminary data.</text>
</comment>
<comment type="similarity">
    <text evidence="2">Belongs to the SusD family.</text>
</comment>
<protein>
    <recommendedName>
        <fullName evidence="10">Carbohydrate-binding protein SusD</fullName>
    </recommendedName>
</protein>
<feature type="domain" description="RagB/SusD" evidence="6">
    <location>
        <begin position="271"/>
        <end position="523"/>
    </location>
</feature>
<name>A0A074KSH0_9BACT</name>
<evidence type="ECO:0000256" key="5">
    <source>
        <dbReference type="ARBA" id="ARBA00023237"/>
    </source>
</evidence>
<dbReference type="InterPro" id="IPR033985">
    <property type="entry name" value="SusD-like_N"/>
</dbReference>
<evidence type="ECO:0000313" key="8">
    <source>
        <dbReference type="EMBL" id="KEO71864.1"/>
    </source>
</evidence>
<evidence type="ECO:0000256" key="3">
    <source>
        <dbReference type="ARBA" id="ARBA00022729"/>
    </source>
</evidence>
<sequence length="523" mass="60343">MQKYIIIAAFGLLSTGCFTELDLPPIDATSELTFWQTEEDSRVFLNSMYADLMNSDTYLFLNAMSDDAYSREKEDYRNIGNGNFDSSNGVIADVWSSRYEGIRRANIFLNNIDRIQTITEETRESYRAQARFIRAWHYFYLREFFGNVPLITDEISIDQSLQLQRTDQSIVLSFVFEELDQAINSLPESYPSEQNGRITKWAVIAFKSKVHLYNREYEQAASLASQLLDKYSLHPNYADLFKQPNAGNNEVILALQYVPTDREHDLQYSLIPPSLSGYANFSPLQELVDTYPMRNGLSINDPMSNYDENNPYENRDPRLEASVIYNGYRMRDFSGNIVTIDTSPNAAPDGLNFSSNSTPSGYYVSKFYDVEARNQVNSGLNLIVIRYAEVLLNYAEAKIELGSFTQQDWDITIGAIRARAGLIDNALQFPNVGQEMLREMVRKERRIELAFEAGHRFFDIKRWRIAEEVLDGWALGMRTNSSDDHNGYVRVDLRTFDPNKHYLWPIPLRETDLNKNLSQNPNW</sequence>
<keyword evidence="9" id="KW-1185">Reference proteome</keyword>
<dbReference type="EMBL" id="JMIH01000034">
    <property type="protein sequence ID" value="KEO71864.1"/>
    <property type="molecule type" value="Genomic_DNA"/>
</dbReference>
<evidence type="ECO:0000259" key="6">
    <source>
        <dbReference type="Pfam" id="PF07980"/>
    </source>
</evidence>
<evidence type="ECO:0000256" key="2">
    <source>
        <dbReference type="ARBA" id="ARBA00006275"/>
    </source>
</evidence>
<dbReference type="Pfam" id="PF07980">
    <property type="entry name" value="SusD_RagB"/>
    <property type="match status" value="1"/>
</dbReference>